<comment type="caution">
    <text evidence="1">The sequence shown here is derived from an EMBL/GenBank/DDBJ whole genome shotgun (WGS) entry which is preliminary data.</text>
</comment>
<sequence>MKDEINDIIKFVINFFCDVPNVNQSIGIYQSAADNDYFVLLKDKAMYESHLFQAKAIEFEGLFSDKYGETVTFLDDEMNQVFNFDFQMYQTHVYNHKVIESADTENNFDFSSVFSSDEKYEDTTGWTYKAHSSKGDSDDFYSLAA</sequence>
<dbReference type="Proteomes" id="UP000825483">
    <property type="component" value="Unassembled WGS sequence"/>
</dbReference>
<proteinExistence type="predicted"/>
<dbReference type="AlphaFoldDB" id="A0A9R1C8Z8"/>
<protein>
    <submittedName>
        <fullName evidence="1">Uncharacterized protein</fullName>
    </submittedName>
</protein>
<organism evidence="1 2">
    <name type="scientific">Prevotella lacticifex</name>
    <dbReference type="NCBI Taxonomy" id="2854755"/>
    <lineage>
        <taxon>Bacteria</taxon>
        <taxon>Pseudomonadati</taxon>
        <taxon>Bacteroidota</taxon>
        <taxon>Bacteroidia</taxon>
        <taxon>Bacteroidales</taxon>
        <taxon>Prevotellaceae</taxon>
        <taxon>Prevotella</taxon>
    </lineage>
</organism>
<gene>
    <name evidence="1" type="ORF">PRLR5076_10800</name>
</gene>
<accession>A0A9R1C8Z8</accession>
<dbReference type="RefSeq" id="WP_223929784.1">
    <property type="nucleotide sequence ID" value="NZ_BPTU01000003.1"/>
</dbReference>
<evidence type="ECO:0000313" key="1">
    <source>
        <dbReference type="EMBL" id="GJG58229.1"/>
    </source>
</evidence>
<dbReference type="EMBL" id="BPUB01000001">
    <property type="protein sequence ID" value="GJG58229.1"/>
    <property type="molecule type" value="Genomic_DNA"/>
</dbReference>
<reference evidence="1" key="1">
    <citation type="journal article" date="2022" name="Int. J. Syst. Evol. Microbiol.">
        <title>Prevotella lacticifex sp. nov., isolated from the rumen of cows.</title>
        <authorList>
            <person name="Shinkai T."/>
            <person name="Ikeyama N."/>
            <person name="Kumagai M."/>
            <person name="Ohmori H."/>
            <person name="Sakamoto M."/>
            <person name="Ohkuma M."/>
            <person name="Mitsumori M."/>
        </authorList>
    </citation>
    <scope>NUCLEOTIDE SEQUENCE</scope>
    <source>
        <strain evidence="1">R5076</strain>
    </source>
</reference>
<keyword evidence="2" id="KW-1185">Reference proteome</keyword>
<name>A0A9R1C8Z8_9BACT</name>
<dbReference type="GeneID" id="72468010"/>
<evidence type="ECO:0000313" key="2">
    <source>
        <dbReference type="Proteomes" id="UP000825483"/>
    </source>
</evidence>